<keyword evidence="4" id="KW-0274">FAD</keyword>
<organism evidence="8 9">
    <name type="scientific">Actinomycetospora endophytica</name>
    <dbReference type="NCBI Taxonomy" id="2291215"/>
    <lineage>
        <taxon>Bacteria</taxon>
        <taxon>Bacillati</taxon>
        <taxon>Actinomycetota</taxon>
        <taxon>Actinomycetes</taxon>
        <taxon>Pseudonocardiales</taxon>
        <taxon>Pseudonocardiaceae</taxon>
        <taxon>Actinomycetospora</taxon>
    </lineage>
</organism>
<dbReference type="Gene3D" id="3.50.50.60">
    <property type="entry name" value="FAD/NAD(P)-binding domain"/>
    <property type="match status" value="1"/>
</dbReference>
<evidence type="ECO:0000256" key="6">
    <source>
        <dbReference type="ARBA" id="ARBA00023002"/>
    </source>
</evidence>
<dbReference type="PANTHER" id="PTHR23023">
    <property type="entry name" value="DIMETHYLANILINE MONOOXYGENASE"/>
    <property type="match status" value="1"/>
</dbReference>
<comment type="caution">
    <text evidence="8">The sequence shown here is derived from an EMBL/GenBank/DDBJ whole genome shotgun (WGS) entry which is preliminary data.</text>
</comment>
<name>A0ABS8PAS3_9PSEU</name>
<dbReference type="RefSeq" id="WP_230736372.1">
    <property type="nucleotide sequence ID" value="NZ_JAJNDB010000004.1"/>
</dbReference>
<evidence type="ECO:0000256" key="4">
    <source>
        <dbReference type="ARBA" id="ARBA00022827"/>
    </source>
</evidence>
<accession>A0ABS8PAS3</accession>
<evidence type="ECO:0000313" key="8">
    <source>
        <dbReference type="EMBL" id="MCD2195345.1"/>
    </source>
</evidence>
<dbReference type="PIRSF" id="PIRSF000332">
    <property type="entry name" value="FMO"/>
    <property type="match status" value="1"/>
</dbReference>
<evidence type="ECO:0000256" key="2">
    <source>
        <dbReference type="ARBA" id="ARBA00010139"/>
    </source>
</evidence>
<feature type="domain" description="FHA" evidence="7">
    <location>
        <begin position="173"/>
        <end position="228"/>
    </location>
</feature>
<dbReference type="InterPro" id="IPR000253">
    <property type="entry name" value="FHA_dom"/>
</dbReference>
<gene>
    <name evidence="8" type="ORF">LQ327_18410</name>
</gene>
<comment type="similarity">
    <text evidence="1">Belongs to the FMO family.</text>
</comment>
<proteinExistence type="inferred from homology"/>
<dbReference type="EMBL" id="JAJNDB010000004">
    <property type="protein sequence ID" value="MCD2195345.1"/>
    <property type="molecule type" value="Genomic_DNA"/>
</dbReference>
<keyword evidence="9" id="KW-1185">Reference proteome</keyword>
<sequence>MKACIIGAGAAGITAAKALAERDVDFDWFEKGSALGGMWRYENDSGTSSAYRSLQIDTSSRSLAFPDFPIPSRWPAYLRHSQVLEYLESYAKHFGVAERLQPTTEVTAARRSPDGGWTVSFDGGSDRHYDAVIVANGHLSAPRQPEIPGHFSGEQLHSHHYRTPEPYTGRRVVVVGMGNSACDIAVDLARVASQVHLAVRRSAWILPKYLLGRPTDHWNGLLVRRLKLPTRVARNVIKLAVRLAVGDQENFGVPKPAHRIDQAHGTVGQELLPYVAYGWIEVTPAIARLDGDEVVLTDGSRRTADAIVWATGYEPSFPFLPDDVVASADHGARLYRRIVHPDAPGLFFSGLVQPVGPTVPLVEVQGRWIGDVLSGRLPLPGRAEMDHEIDAHRRWVAATFVRSERHRLEVDFREHTGTLREDMTAVGS</sequence>
<evidence type="ECO:0000256" key="5">
    <source>
        <dbReference type="ARBA" id="ARBA00022857"/>
    </source>
</evidence>
<dbReference type="Pfam" id="PF00743">
    <property type="entry name" value="FMO-like"/>
    <property type="match status" value="1"/>
</dbReference>
<dbReference type="PRINTS" id="PR00370">
    <property type="entry name" value="FMOXYGENASE"/>
</dbReference>
<dbReference type="InterPro" id="IPR036188">
    <property type="entry name" value="FAD/NAD-bd_sf"/>
</dbReference>
<reference evidence="8 9" key="1">
    <citation type="submission" date="2021-11" db="EMBL/GenBank/DDBJ databases">
        <title>Draft genome sequence of Actinomycetospora sp. SF1 isolated from the rhizosphere soil.</title>
        <authorList>
            <person name="Duangmal K."/>
            <person name="Chantavorakit T."/>
        </authorList>
    </citation>
    <scope>NUCLEOTIDE SEQUENCE [LARGE SCALE GENOMIC DNA]</scope>
    <source>
        <strain evidence="8 9">TBRC 5722</strain>
    </source>
</reference>
<keyword evidence="6" id="KW-0560">Oxidoreductase</keyword>
<dbReference type="InterPro" id="IPR000960">
    <property type="entry name" value="Flavin_mOase"/>
</dbReference>
<evidence type="ECO:0000256" key="3">
    <source>
        <dbReference type="ARBA" id="ARBA00022630"/>
    </source>
</evidence>
<protein>
    <submittedName>
        <fullName evidence="8">NAD(P)-binding domain-containing protein</fullName>
    </submittedName>
</protein>
<keyword evidence="5" id="KW-0521">NADP</keyword>
<dbReference type="Proteomes" id="UP001199469">
    <property type="component" value="Unassembled WGS sequence"/>
</dbReference>
<keyword evidence="3" id="KW-0285">Flavoprotein</keyword>
<evidence type="ECO:0000313" key="9">
    <source>
        <dbReference type="Proteomes" id="UP001199469"/>
    </source>
</evidence>
<evidence type="ECO:0000256" key="1">
    <source>
        <dbReference type="ARBA" id="ARBA00009183"/>
    </source>
</evidence>
<evidence type="ECO:0000259" key="7">
    <source>
        <dbReference type="PROSITE" id="PS50006"/>
    </source>
</evidence>
<dbReference type="InterPro" id="IPR020946">
    <property type="entry name" value="Flavin_mOase-like"/>
</dbReference>
<dbReference type="InterPro" id="IPR050346">
    <property type="entry name" value="FMO-like"/>
</dbReference>
<dbReference type="SUPFAM" id="SSF51905">
    <property type="entry name" value="FAD/NAD(P)-binding domain"/>
    <property type="match status" value="2"/>
</dbReference>
<dbReference type="PROSITE" id="PS50006">
    <property type="entry name" value="FHA_DOMAIN"/>
    <property type="match status" value="1"/>
</dbReference>
<comment type="similarity">
    <text evidence="2">Belongs to the FAD-binding monooxygenase family.</text>
</comment>